<dbReference type="AlphaFoldDB" id="A0A8J7LWU1"/>
<dbReference type="Proteomes" id="UP000640583">
    <property type="component" value="Unassembled WGS sequence"/>
</dbReference>
<keyword evidence="3" id="KW-1185">Reference proteome</keyword>
<reference evidence="2" key="1">
    <citation type="submission" date="2020-10" db="EMBL/GenBank/DDBJ databases">
        <title>Paenihalocynthiibacter styelae gen. nov., sp. nov., isolated from stalked sea squirt Styela clava.</title>
        <authorList>
            <person name="Kim Y.-O."/>
            <person name="Yoon J.-H."/>
        </authorList>
    </citation>
    <scope>NUCLEOTIDE SEQUENCE</scope>
    <source>
        <strain evidence="2">MYP1-1</strain>
    </source>
</reference>
<dbReference type="SUPFAM" id="SSF52096">
    <property type="entry name" value="ClpP/crotonase"/>
    <property type="match status" value="1"/>
</dbReference>
<dbReference type="RefSeq" id="WP_228849537.1">
    <property type="nucleotide sequence ID" value="NZ_JADCKQ010000011.1"/>
</dbReference>
<dbReference type="PANTHER" id="PTHR37549:SF1">
    <property type="entry name" value="LIPOPROTEIN LPRI"/>
    <property type="match status" value="1"/>
</dbReference>
<accession>A0A8J7LWU1</accession>
<comment type="caution">
    <text evidence="2">The sequence shown here is derived from an EMBL/GenBank/DDBJ whole genome shotgun (WGS) entry which is preliminary data.</text>
</comment>
<name>A0A8J7LWU1_9RHOB</name>
<keyword evidence="1" id="KW-0732">Signal</keyword>
<organism evidence="2 3">
    <name type="scientific">Halocynthiibacter styelae</name>
    <dbReference type="NCBI Taxonomy" id="2761955"/>
    <lineage>
        <taxon>Bacteria</taxon>
        <taxon>Pseudomonadati</taxon>
        <taxon>Pseudomonadota</taxon>
        <taxon>Alphaproteobacteria</taxon>
        <taxon>Rhodobacterales</taxon>
        <taxon>Paracoccaceae</taxon>
        <taxon>Halocynthiibacter</taxon>
    </lineage>
</organism>
<dbReference type="PANTHER" id="PTHR37549">
    <property type="entry name" value="LIPOPROTEIN LPRI"/>
    <property type="match status" value="1"/>
</dbReference>
<evidence type="ECO:0000256" key="1">
    <source>
        <dbReference type="SAM" id="SignalP"/>
    </source>
</evidence>
<evidence type="ECO:0000313" key="2">
    <source>
        <dbReference type="EMBL" id="MBI1494797.1"/>
    </source>
</evidence>
<evidence type="ECO:0000313" key="3">
    <source>
        <dbReference type="Proteomes" id="UP000640583"/>
    </source>
</evidence>
<feature type="chain" id="PRO_5035242540" description="Lysozyme inhibitor LprI N-terminal domain-containing protein" evidence="1">
    <location>
        <begin position="19"/>
        <end position="372"/>
    </location>
</feature>
<dbReference type="GO" id="GO:0005576">
    <property type="term" value="C:extracellular region"/>
    <property type="evidence" value="ECO:0007669"/>
    <property type="project" value="TreeGrafter"/>
</dbReference>
<protein>
    <recommendedName>
        <fullName evidence="4">Lysozyme inhibitor LprI N-terminal domain-containing protein</fullName>
    </recommendedName>
</protein>
<gene>
    <name evidence="2" type="ORF">H1D41_14215</name>
</gene>
<evidence type="ECO:0008006" key="4">
    <source>
        <dbReference type="Google" id="ProtNLM"/>
    </source>
</evidence>
<dbReference type="Gene3D" id="3.90.226.10">
    <property type="entry name" value="2-enoyl-CoA Hydratase, Chain A, domain 1"/>
    <property type="match status" value="1"/>
</dbReference>
<feature type="signal peptide" evidence="1">
    <location>
        <begin position="1"/>
        <end position="18"/>
    </location>
</feature>
<dbReference type="InterPro" id="IPR052755">
    <property type="entry name" value="Lysozyme_Inhibitor_LprI"/>
</dbReference>
<sequence length="372" mass="40612">MLVVGCLTCILCSSSSVAATFESYSEGGRTFIFVKGPIIEGDASAFFRMSREVPNAVILLESEGGSVAEGLSIAADIALRGFATVVGEGEGCHSICAVMWISGSQRYMSQLADISVHAAYQIGAEQDGGHNIRESGVANARIGAYLNELGLNTQVVEYFTIARPDEPLLPITPFVAQLLDIDVYVDNGERVIAPSERPSPHRITRQVVGYVGLANHCSELFDVGEVFWTNEARRLLSRGHNLFGEEVFVNLLGGYMDASNADRETESLVRWCLAAEQRLRANSLSTGLVGPSFDCGKAESVTELTLCGSPELWPYDRVLSRVYVQLRNASTGVVRQDLITAQRSWLSRRDECGSSVDCLRERYSSRLFDFGL</sequence>
<proteinExistence type="predicted"/>
<dbReference type="EMBL" id="JADCKQ010000011">
    <property type="protein sequence ID" value="MBI1494797.1"/>
    <property type="molecule type" value="Genomic_DNA"/>
</dbReference>
<dbReference type="InterPro" id="IPR029045">
    <property type="entry name" value="ClpP/crotonase-like_dom_sf"/>
</dbReference>